<dbReference type="EMBL" id="QJKJ01004412">
    <property type="protein sequence ID" value="RDX94259.1"/>
    <property type="molecule type" value="Genomic_DNA"/>
</dbReference>
<keyword evidence="4" id="KW-1185">Reference proteome</keyword>
<sequence>MASSTLLTLSSSSCNSHPFRKPNTFFFTPKLNVRNTMSNNALCSKPNNVTEKLNGLASEFSSLSEPIDRVKRLLHYATLLPPFRDSDRVPANRVGGCATQVWLLAEMDDRHRMRFRADSDSEISKGFCSCLVWMLDGAKPEEILMVHRDDLAYINVGLGMSLKAHSRINTWHNVFFHMQTAAKDFICSSEPP</sequence>
<dbReference type="Proteomes" id="UP000257109">
    <property type="component" value="Unassembled WGS sequence"/>
</dbReference>
<dbReference type="AlphaFoldDB" id="A0A371GUS3"/>
<dbReference type="STRING" id="157652.A0A371GUS3"/>
<dbReference type="PANTHER" id="PTHR43597">
    <property type="entry name" value="SULFUR ACCEPTOR PROTEIN CSDE"/>
    <property type="match status" value="1"/>
</dbReference>
<protein>
    <submittedName>
        <fullName evidence="3">SufE-like protein 2, chloroplastic</fullName>
    </submittedName>
</protein>
<gene>
    <name evidence="3" type="primary">SUFE2</name>
    <name evidence="3" type="ORF">CR513_23375</name>
</gene>
<evidence type="ECO:0000313" key="3">
    <source>
        <dbReference type="EMBL" id="RDX94259.1"/>
    </source>
</evidence>
<comment type="caution">
    <text evidence="3">The sequence shown here is derived from an EMBL/GenBank/DDBJ whole genome shotgun (WGS) entry which is preliminary data.</text>
</comment>
<feature type="domain" description="Fe-S metabolism associated" evidence="2">
    <location>
        <begin position="58"/>
        <end position="180"/>
    </location>
</feature>
<dbReference type="OrthoDB" id="411584at2759"/>
<evidence type="ECO:0000259" key="2">
    <source>
        <dbReference type="Pfam" id="PF02657"/>
    </source>
</evidence>
<proteinExistence type="inferred from homology"/>
<dbReference type="InterPro" id="IPR003808">
    <property type="entry name" value="Fe-S_metab-assoc_dom"/>
</dbReference>
<dbReference type="Gene3D" id="3.90.1010.10">
    <property type="match status" value="1"/>
</dbReference>
<feature type="non-terminal residue" evidence="3">
    <location>
        <position position="1"/>
    </location>
</feature>
<accession>A0A371GUS3</accession>
<dbReference type="Pfam" id="PF02657">
    <property type="entry name" value="SufE"/>
    <property type="match status" value="1"/>
</dbReference>
<reference evidence="3" key="1">
    <citation type="submission" date="2018-05" db="EMBL/GenBank/DDBJ databases">
        <title>Draft genome of Mucuna pruriens seed.</title>
        <authorList>
            <person name="Nnadi N.E."/>
            <person name="Vos R."/>
            <person name="Hasami M.H."/>
            <person name="Devisetty U.K."/>
            <person name="Aguiy J.C."/>
        </authorList>
    </citation>
    <scope>NUCLEOTIDE SEQUENCE [LARGE SCALE GENOMIC DNA]</scope>
    <source>
        <strain evidence="3">JCA_2017</strain>
    </source>
</reference>
<dbReference type="PANTHER" id="PTHR43597:SF5">
    <property type="entry name" value="SUFE-LIKE PROTEIN 2, CHLOROPLASTIC"/>
    <property type="match status" value="1"/>
</dbReference>
<evidence type="ECO:0000313" key="4">
    <source>
        <dbReference type="Proteomes" id="UP000257109"/>
    </source>
</evidence>
<comment type="similarity">
    <text evidence="1">Belongs to the SufE family.</text>
</comment>
<organism evidence="3 4">
    <name type="scientific">Mucuna pruriens</name>
    <name type="common">Velvet bean</name>
    <name type="synonym">Dolichos pruriens</name>
    <dbReference type="NCBI Taxonomy" id="157652"/>
    <lineage>
        <taxon>Eukaryota</taxon>
        <taxon>Viridiplantae</taxon>
        <taxon>Streptophyta</taxon>
        <taxon>Embryophyta</taxon>
        <taxon>Tracheophyta</taxon>
        <taxon>Spermatophyta</taxon>
        <taxon>Magnoliopsida</taxon>
        <taxon>eudicotyledons</taxon>
        <taxon>Gunneridae</taxon>
        <taxon>Pentapetalae</taxon>
        <taxon>rosids</taxon>
        <taxon>fabids</taxon>
        <taxon>Fabales</taxon>
        <taxon>Fabaceae</taxon>
        <taxon>Papilionoideae</taxon>
        <taxon>50 kb inversion clade</taxon>
        <taxon>NPAAA clade</taxon>
        <taxon>indigoferoid/millettioid clade</taxon>
        <taxon>Phaseoleae</taxon>
        <taxon>Mucuna</taxon>
    </lineage>
</organism>
<evidence type="ECO:0000256" key="1">
    <source>
        <dbReference type="ARBA" id="ARBA00010282"/>
    </source>
</evidence>
<name>A0A371GUS3_MUCPR</name>
<dbReference type="SUPFAM" id="SSF82649">
    <property type="entry name" value="SufE/NifU"/>
    <property type="match status" value="1"/>
</dbReference>